<organism evidence="1">
    <name type="scientific">marine sediment metagenome</name>
    <dbReference type="NCBI Taxonomy" id="412755"/>
    <lineage>
        <taxon>unclassified sequences</taxon>
        <taxon>metagenomes</taxon>
        <taxon>ecological metagenomes</taxon>
    </lineage>
</organism>
<accession>X1LDD2</accession>
<proteinExistence type="predicted"/>
<reference evidence="1" key="1">
    <citation type="journal article" date="2014" name="Front. Microbiol.">
        <title>High frequency of phylogenetically diverse reductive dehalogenase-homologous genes in deep subseafloor sedimentary metagenomes.</title>
        <authorList>
            <person name="Kawai M."/>
            <person name="Futagami T."/>
            <person name="Toyoda A."/>
            <person name="Takaki Y."/>
            <person name="Nishi S."/>
            <person name="Hori S."/>
            <person name="Arai W."/>
            <person name="Tsubouchi T."/>
            <person name="Morono Y."/>
            <person name="Uchiyama I."/>
            <person name="Ito T."/>
            <person name="Fujiyama A."/>
            <person name="Inagaki F."/>
            <person name="Takami H."/>
        </authorList>
    </citation>
    <scope>NUCLEOTIDE SEQUENCE</scope>
    <source>
        <strain evidence="1">Expedition CK06-06</strain>
    </source>
</reference>
<evidence type="ECO:0000313" key="1">
    <source>
        <dbReference type="EMBL" id="GAI17103.1"/>
    </source>
</evidence>
<sequence>MQFQDSIKIEADTKITSPYPVDLKVTAGVVKDLAIEFPAGCAGLAHLRILRGGYQVWPVDIGEWFTSDDHVIIIHPNYKMMDHPLQFRIEGYNEDESNYHVLTVRLELEPAIDPMLSLVEILQARLPLTTEEMIGVLPDISESMKAVFTP</sequence>
<dbReference type="EMBL" id="BARV01008187">
    <property type="protein sequence ID" value="GAI17103.1"/>
    <property type="molecule type" value="Genomic_DNA"/>
</dbReference>
<dbReference type="AlphaFoldDB" id="X1LDD2"/>
<name>X1LDD2_9ZZZZ</name>
<comment type="caution">
    <text evidence="1">The sequence shown here is derived from an EMBL/GenBank/DDBJ whole genome shotgun (WGS) entry which is preliminary data.</text>
</comment>
<gene>
    <name evidence="1" type="ORF">S06H3_16540</name>
</gene>
<protein>
    <submittedName>
        <fullName evidence="1">Uncharacterized protein</fullName>
    </submittedName>
</protein>